<dbReference type="AlphaFoldDB" id="A0A074W7T7"/>
<dbReference type="GeneID" id="63917641"/>
<reference evidence="2 3" key="1">
    <citation type="journal article" date="2014" name="BMC Genomics">
        <title>Genome sequencing of four Aureobasidium pullulans varieties: biotechnological potential, stress tolerance, and description of new species.</title>
        <authorList>
            <person name="Gostin Ar C."/>
            <person name="Ohm R.A."/>
            <person name="Kogej T."/>
            <person name="Sonjak S."/>
            <person name="Turk M."/>
            <person name="Zajc J."/>
            <person name="Zalar P."/>
            <person name="Grube M."/>
            <person name="Sun H."/>
            <person name="Han J."/>
            <person name="Sharma A."/>
            <person name="Chiniquy J."/>
            <person name="Ngan C.Y."/>
            <person name="Lipzen A."/>
            <person name="Barry K."/>
            <person name="Grigoriev I.V."/>
            <person name="Gunde-Cimerman N."/>
        </authorList>
    </citation>
    <scope>NUCLEOTIDE SEQUENCE [LARGE SCALE GENOMIC DNA]</scope>
    <source>
        <strain evidence="2 3">CBS 110374</strain>
    </source>
</reference>
<dbReference type="HOGENOM" id="CLU_2196404_0_0_1"/>
<keyword evidence="3" id="KW-1185">Reference proteome</keyword>
<dbReference type="EMBL" id="KL584826">
    <property type="protein sequence ID" value="KEQ65987.1"/>
    <property type="molecule type" value="Genomic_DNA"/>
</dbReference>
<accession>A0A074W7T7</accession>
<dbReference type="RefSeq" id="XP_040883010.1">
    <property type="nucleotide sequence ID" value="XM_041024268.1"/>
</dbReference>
<protein>
    <submittedName>
        <fullName evidence="2">Uncharacterized protein</fullName>
    </submittedName>
</protein>
<dbReference type="Proteomes" id="UP000030672">
    <property type="component" value="Unassembled WGS sequence"/>
</dbReference>
<sequence>MTTSMAFFALLLCLLSTTFPILAHATTTNPSRKHSILPHLLCLDSGYCVPKTMSTPSLDLDNHIKLDVAGQASSMPQSGGAMLDRHVVFAVRIAEPADNPYAKRLKTL</sequence>
<name>A0A074W7T7_AURM1</name>
<evidence type="ECO:0000313" key="3">
    <source>
        <dbReference type="Proteomes" id="UP000030672"/>
    </source>
</evidence>
<gene>
    <name evidence="2" type="ORF">M437DRAFT_63519</name>
</gene>
<evidence type="ECO:0000313" key="2">
    <source>
        <dbReference type="EMBL" id="KEQ65987.1"/>
    </source>
</evidence>
<organism evidence="2 3">
    <name type="scientific">Aureobasidium melanogenum (strain CBS 110374)</name>
    <name type="common">Aureobasidium pullulans var. melanogenum</name>
    <dbReference type="NCBI Taxonomy" id="1043003"/>
    <lineage>
        <taxon>Eukaryota</taxon>
        <taxon>Fungi</taxon>
        <taxon>Dikarya</taxon>
        <taxon>Ascomycota</taxon>
        <taxon>Pezizomycotina</taxon>
        <taxon>Dothideomycetes</taxon>
        <taxon>Dothideomycetidae</taxon>
        <taxon>Dothideales</taxon>
        <taxon>Saccotheciaceae</taxon>
        <taxon>Aureobasidium</taxon>
    </lineage>
</organism>
<keyword evidence="1" id="KW-0732">Signal</keyword>
<feature type="chain" id="PRO_5001702618" evidence="1">
    <location>
        <begin position="26"/>
        <end position="108"/>
    </location>
</feature>
<feature type="signal peptide" evidence="1">
    <location>
        <begin position="1"/>
        <end position="25"/>
    </location>
</feature>
<proteinExistence type="predicted"/>
<evidence type="ECO:0000256" key="1">
    <source>
        <dbReference type="SAM" id="SignalP"/>
    </source>
</evidence>